<dbReference type="EMBL" id="MU001682">
    <property type="protein sequence ID" value="KAF2456614.1"/>
    <property type="molecule type" value="Genomic_DNA"/>
</dbReference>
<organism evidence="3 4">
    <name type="scientific">Lineolata rhizophorae</name>
    <dbReference type="NCBI Taxonomy" id="578093"/>
    <lineage>
        <taxon>Eukaryota</taxon>
        <taxon>Fungi</taxon>
        <taxon>Dikarya</taxon>
        <taxon>Ascomycota</taxon>
        <taxon>Pezizomycotina</taxon>
        <taxon>Dothideomycetes</taxon>
        <taxon>Dothideomycetes incertae sedis</taxon>
        <taxon>Lineolatales</taxon>
        <taxon>Lineolataceae</taxon>
        <taxon>Lineolata</taxon>
    </lineage>
</organism>
<dbReference type="OrthoDB" id="5420724at2759"/>
<feature type="transmembrane region" description="Helical" evidence="2">
    <location>
        <begin position="154"/>
        <end position="179"/>
    </location>
</feature>
<feature type="compositionally biased region" description="Low complexity" evidence="1">
    <location>
        <begin position="485"/>
        <end position="495"/>
    </location>
</feature>
<feature type="region of interest" description="Disordered" evidence="1">
    <location>
        <begin position="410"/>
        <end position="516"/>
    </location>
</feature>
<dbReference type="Proteomes" id="UP000799766">
    <property type="component" value="Unassembled WGS sequence"/>
</dbReference>
<reference evidence="3" key="1">
    <citation type="journal article" date="2020" name="Stud. Mycol.">
        <title>101 Dothideomycetes genomes: a test case for predicting lifestyles and emergence of pathogens.</title>
        <authorList>
            <person name="Haridas S."/>
            <person name="Albert R."/>
            <person name="Binder M."/>
            <person name="Bloem J."/>
            <person name="Labutti K."/>
            <person name="Salamov A."/>
            <person name="Andreopoulos B."/>
            <person name="Baker S."/>
            <person name="Barry K."/>
            <person name="Bills G."/>
            <person name="Bluhm B."/>
            <person name="Cannon C."/>
            <person name="Castanera R."/>
            <person name="Culley D."/>
            <person name="Daum C."/>
            <person name="Ezra D."/>
            <person name="Gonzalez J."/>
            <person name="Henrissat B."/>
            <person name="Kuo A."/>
            <person name="Liang C."/>
            <person name="Lipzen A."/>
            <person name="Lutzoni F."/>
            <person name="Magnuson J."/>
            <person name="Mondo S."/>
            <person name="Nolan M."/>
            <person name="Ohm R."/>
            <person name="Pangilinan J."/>
            <person name="Park H.-J."/>
            <person name="Ramirez L."/>
            <person name="Alfaro M."/>
            <person name="Sun H."/>
            <person name="Tritt A."/>
            <person name="Yoshinaga Y."/>
            <person name="Zwiers L.-H."/>
            <person name="Turgeon B."/>
            <person name="Goodwin S."/>
            <person name="Spatafora J."/>
            <person name="Crous P."/>
            <person name="Grigoriev I."/>
        </authorList>
    </citation>
    <scope>NUCLEOTIDE SEQUENCE</scope>
    <source>
        <strain evidence="3">ATCC 16933</strain>
    </source>
</reference>
<evidence type="ECO:0000313" key="3">
    <source>
        <dbReference type="EMBL" id="KAF2456614.1"/>
    </source>
</evidence>
<gene>
    <name evidence="3" type="ORF">BDY21DRAFT_287480</name>
</gene>
<feature type="region of interest" description="Disordered" evidence="1">
    <location>
        <begin position="66"/>
        <end position="119"/>
    </location>
</feature>
<feature type="compositionally biased region" description="Basic and acidic residues" evidence="1">
    <location>
        <begin position="431"/>
        <end position="440"/>
    </location>
</feature>
<keyword evidence="2" id="KW-1133">Transmembrane helix</keyword>
<accession>A0A6A6NYJ0</accession>
<evidence type="ECO:0000313" key="4">
    <source>
        <dbReference type="Proteomes" id="UP000799766"/>
    </source>
</evidence>
<evidence type="ECO:0000256" key="1">
    <source>
        <dbReference type="SAM" id="MobiDB-lite"/>
    </source>
</evidence>
<name>A0A6A6NYJ0_9PEZI</name>
<keyword evidence="2" id="KW-0812">Transmembrane</keyword>
<feature type="region of interest" description="Disordered" evidence="1">
    <location>
        <begin position="1"/>
        <end position="22"/>
    </location>
</feature>
<feature type="transmembrane region" description="Helical" evidence="2">
    <location>
        <begin position="236"/>
        <end position="260"/>
    </location>
</feature>
<feature type="region of interest" description="Disordered" evidence="1">
    <location>
        <begin position="355"/>
        <end position="393"/>
    </location>
</feature>
<evidence type="ECO:0008006" key="5">
    <source>
        <dbReference type="Google" id="ProtNLM"/>
    </source>
</evidence>
<feature type="compositionally biased region" description="Polar residues" evidence="1">
    <location>
        <begin position="66"/>
        <end position="78"/>
    </location>
</feature>
<proteinExistence type="predicted"/>
<feature type="compositionally biased region" description="Pro residues" evidence="1">
    <location>
        <begin position="448"/>
        <end position="465"/>
    </location>
</feature>
<dbReference type="PANTHER" id="PTHR42069">
    <property type="entry name" value="HYPHAL ANASTAMOSIS-8 PROTEIN"/>
    <property type="match status" value="1"/>
</dbReference>
<dbReference type="PANTHER" id="PTHR42069:SF1">
    <property type="entry name" value="MARVEL DOMAIN-CONTAINING PROTEIN"/>
    <property type="match status" value="1"/>
</dbReference>
<feature type="transmembrane region" description="Helical" evidence="2">
    <location>
        <begin position="199"/>
        <end position="224"/>
    </location>
</feature>
<dbReference type="AlphaFoldDB" id="A0A6A6NYJ0"/>
<feature type="transmembrane region" description="Helical" evidence="2">
    <location>
        <begin position="301"/>
        <end position="328"/>
    </location>
</feature>
<sequence>MSANDKKIPSVTITARRPSTESNLTLRTPRAARFAEATAVVSPIDPPTNHFMPEPQASDIGFGYLSDNNPSRHQSFPTQGVEMEDTDTKYQPPATPASPLKSALKSPGAQSRRFENPLSPTFREEQILEKTEGKTDKEQAKDLKVKYRVRLAKMVLRGVNFSCSLIVVSMLATVFTIFNATKHLPPRNNLPPWAPDTPVWPQITLLVIACISLAMSIVIFYAYWKGGHRRAEKVAVYYTVFAVAFFIFSIIMWAVGAGILNQSKVSSDGKDMWGWSCKENTRRELFEDDVEYALLCRLQDWALVCSIIEIVVEILTIIIYGVVFYRYYSKRRLRKSMAIRDRARSDLYLAQLRSQSAPNTPGLNGPLSPRDGGWRPPPGHPLYVDPQGAAENGEAGANTQYAVASPRSFTAPKPFALQPPPIKVQSATPKPEQDGFDHPVRSATSSPPQIPPQSPPPPLASPPPFEVQHEHMPAAPGEQTYDAVPIPGAYASPASPSFPPPQQANAGGPYVAPHAQ</sequence>
<protein>
    <recommendedName>
        <fullName evidence="5">MARVEL domain-containing protein</fullName>
    </recommendedName>
</protein>
<keyword evidence="2" id="KW-0472">Membrane</keyword>
<evidence type="ECO:0000256" key="2">
    <source>
        <dbReference type="SAM" id="Phobius"/>
    </source>
</evidence>
<keyword evidence="4" id="KW-1185">Reference proteome</keyword>